<dbReference type="Gene3D" id="3.10.180.10">
    <property type="entry name" value="2,3-Dihydroxybiphenyl 1,2-Dioxygenase, domain 1"/>
    <property type="match status" value="1"/>
</dbReference>
<keyword evidence="3" id="KW-1185">Reference proteome</keyword>
<evidence type="ECO:0000313" key="2">
    <source>
        <dbReference type="EMBL" id="GED99965.1"/>
    </source>
</evidence>
<dbReference type="InterPro" id="IPR037523">
    <property type="entry name" value="VOC_core"/>
</dbReference>
<evidence type="ECO:0000259" key="1">
    <source>
        <dbReference type="PROSITE" id="PS51819"/>
    </source>
</evidence>
<feature type="domain" description="VOC" evidence="1">
    <location>
        <begin position="3"/>
        <end position="127"/>
    </location>
</feature>
<dbReference type="RefSeq" id="WP_161893925.1">
    <property type="nucleotide sequence ID" value="NZ_BJOV01000002.1"/>
</dbReference>
<dbReference type="Proteomes" id="UP000444960">
    <property type="component" value="Unassembled WGS sequence"/>
</dbReference>
<dbReference type="Pfam" id="PF22677">
    <property type="entry name" value="Ble-like_N"/>
    <property type="match status" value="1"/>
</dbReference>
<name>A0A7I9V3H3_9ACTN</name>
<accession>A0A7I9V3H3</accession>
<dbReference type="OrthoDB" id="4265398at2"/>
<evidence type="ECO:0000313" key="3">
    <source>
        <dbReference type="Proteomes" id="UP000444960"/>
    </source>
</evidence>
<sequence>MHKMIFVNLPVADLARSREFFTAIGYTFDDRFSDDNAAALVLGDAIVAMLLRRDFFETFIPGRTAGDPTSAPTAITCLSAESRDEVNGLVDKAMAAGAAAGDTEDHGFMYGRSFYDLDGHGWEIMWMDPAAAEAGPEEYVAQQADKQ</sequence>
<dbReference type="SUPFAM" id="SSF54593">
    <property type="entry name" value="Glyoxalase/Bleomycin resistance protein/Dihydroxybiphenyl dioxygenase"/>
    <property type="match status" value="1"/>
</dbReference>
<dbReference type="PROSITE" id="PS51819">
    <property type="entry name" value="VOC"/>
    <property type="match status" value="1"/>
</dbReference>
<dbReference type="InterPro" id="IPR053863">
    <property type="entry name" value="Glyoxy/Ble-like_N"/>
</dbReference>
<comment type="caution">
    <text evidence="2">The sequence shown here is derived from an EMBL/GenBank/DDBJ whole genome shotgun (WGS) entry which is preliminary data.</text>
</comment>
<dbReference type="InterPro" id="IPR029068">
    <property type="entry name" value="Glyas_Bleomycin-R_OHBP_Dase"/>
</dbReference>
<dbReference type="PANTHER" id="PTHR36503">
    <property type="entry name" value="BLR2520 PROTEIN"/>
    <property type="match status" value="1"/>
</dbReference>
<reference evidence="3" key="1">
    <citation type="submission" date="2019-06" db="EMBL/GenBank/DDBJ databases">
        <title>Gordonia isolated from sludge of a wastewater treatment plant.</title>
        <authorList>
            <person name="Tamura T."/>
            <person name="Aoyama K."/>
            <person name="Kang Y."/>
            <person name="Saito S."/>
            <person name="Akiyama N."/>
            <person name="Yazawa K."/>
            <person name="Gonoi T."/>
            <person name="Mikami Y."/>
        </authorList>
    </citation>
    <scope>NUCLEOTIDE SEQUENCE [LARGE SCALE GENOMIC DNA]</scope>
    <source>
        <strain evidence="3">NBRC 107696</strain>
    </source>
</reference>
<proteinExistence type="predicted"/>
<dbReference type="EMBL" id="BJOV01000002">
    <property type="protein sequence ID" value="GED99965.1"/>
    <property type="molecule type" value="Genomic_DNA"/>
</dbReference>
<dbReference type="PANTHER" id="PTHR36503:SF2">
    <property type="entry name" value="BLR2408 PROTEIN"/>
    <property type="match status" value="1"/>
</dbReference>
<protein>
    <submittedName>
        <fullName evidence="2">Glyoxalase</fullName>
    </submittedName>
</protein>
<gene>
    <name evidence="2" type="ORF">nbrc107696_04120</name>
</gene>
<organism evidence="2 3">
    <name type="scientific">Gordonia spumicola</name>
    <dbReference type="NCBI Taxonomy" id="589161"/>
    <lineage>
        <taxon>Bacteria</taxon>
        <taxon>Bacillati</taxon>
        <taxon>Actinomycetota</taxon>
        <taxon>Actinomycetes</taxon>
        <taxon>Mycobacteriales</taxon>
        <taxon>Gordoniaceae</taxon>
        <taxon>Gordonia</taxon>
    </lineage>
</organism>
<dbReference type="AlphaFoldDB" id="A0A7I9V3H3"/>